<name>A0AAN9QGC4_CANGL</name>
<keyword evidence="2" id="KW-1185">Reference proteome</keyword>
<evidence type="ECO:0000313" key="1">
    <source>
        <dbReference type="EMBL" id="KAK7336605.1"/>
    </source>
</evidence>
<proteinExistence type="predicted"/>
<reference evidence="1 2" key="1">
    <citation type="submission" date="2024-01" db="EMBL/GenBank/DDBJ databases">
        <title>The genomes of 5 underutilized Papilionoideae crops provide insights into root nodulation and disease resistanc.</title>
        <authorList>
            <person name="Jiang F."/>
        </authorList>
    </citation>
    <scope>NUCLEOTIDE SEQUENCE [LARGE SCALE GENOMIC DNA]</scope>
    <source>
        <strain evidence="1">LVBAO_FW01</strain>
        <tissue evidence="1">Leaves</tissue>
    </source>
</reference>
<accession>A0AAN9QGC4</accession>
<protein>
    <submittedName>
        <fullName evidence="1">Uncharacterized protein</fullName>
    </submittedName>
</protein>
<dbReference type="EMBL" id="JAYMYQ010000004">
    <property type="protein sequence ID" value="KAK7336605.1"/>
    <property type="molecule type" value="Genomic_DNA"/>
</dbReference>
<dbReference type="Proteomes" id="UP001367508">
    <property type="component" value="Unassembled WGS sequence"/>
</dbReference>
<evidence type="ECO:0000313" key="2">
    <source>
        <dbReference type="Proteomes" id="UP001367508"/>
    </source>
</evidence>
<comment type="caution">
    <text evidence="1">The sequence shown here is derived from an EMBL/GenBank/DDBJ whole genome shotgun (WGS) entry which is preliminary data.</text>
</comment>
<dbReference type="AlphaFoldDB" id="A0AAN9QGC4"/>
<organism evidence="1 2">
    <name type="scientific">Canavalia gladiata</name>
    <name type="common">Sword bean</name>
    <name type="synonym">Dolichos gladiatus</name>
    <dbReference type="NCBI Taxonomy" id="3824"/>
    <lineage>
        <taxon>Eukaryota</taxon>
        <taxon>Viridiplantae</taxon>
        <taxon>Streptophyta</taxon>
        <taxon>Embryophyta</taxon>
        <taxon>Tracheophyta</taxon>
        <taxon>Spermatophyta</taxon>
        <taxon>Magnoliopsida</taxon>
        <taxon>eudicotyledons</taxon>
        <taxon>Gunneridae</taxon>
        <taxon>Pentapetalae</taxon>
        <taxon>rosids</taxon>
        <taxon>fabids</taxon>
        <taxon>Fabales</taxon>
        <taxon>Fabaceae</taxon>
        <taxon>Papilionoideae</taxon>
        <taxon>50 kb inversion clade</taxon>
        <taxon>NPAAA clade</taxon>
        <taxon>indigoferoid/millettioid clade</taxon>
        <taxon>Phaseoleae</taxon>
        <taxon>Canavalia</taxon>
    </lineage>
</organism>
<gene>
    <name evidence="1" type="ORF">VNO77_17151</name>
</gene>
<sequence>MGVSCFFQLNATFDPLTIHSSTSFLRKEIQEYWLRATRMSDFLGTNSTVYDSQLPHSGARPARNFYLDIGLYLHECIEPL</sequence>